<dbReference type="InterPro" id="IPR001387">
    <property type="entry name" value="Cro/C1-type_HTH"/>
</dbReference>
<protein>
    <submittedName>
        <fullName evidence="2">Transcriptional regulator with XRE-family HTH domain</fullName>
    </submittedName>
</protein>
<dbReference type="Pfam" id="PF13560">
    <property type="entry name" value="HTH_31"/>
    <property type="match status" value="1"/>
</dbReference>
<dbReference type="Gene3D" id="1.10.260.40">
    <property type="entry name" value="lambda repressor-like DNA-binding domains"/>
    <property type="match status" value="1"/>
</dbReference>
<evidence type="ECO:0000313" key="3">
    <source>
        <dbReference type="Proteomes" id="UP000580474"/>
    </source>
</evidence>
<sequence length="283" mass="31577">MRRTTGGAPKARALGAELREAREATGRSMRALARDLETNHVKLQRYETGEIVPKPELVATYLTALGVSAAERDRLVEMARDADQEDWLSTTKSGSRKELTMLVEFERTATNISDIATGVIPGLLQTADYARAIMHGLPLNEVETLVLMRVGRREILAKKNAPRFTAILAESALWELIGGREVMVEQLEHVIHMSERPNVDVRVVRSGATRWHPAHMGSFTVYEFAKANPIVHMEHYRSSASLTNSGIANEYLNAVQDLTNIAMSTEQSIEFIAERIDNLKEAR</sequence>
<dbReference type="InterPro" id="IPR010982">
    <property type="entry name" value="Lambda_DNA-bd_dom_sf"/>
</dbReference>
<feature type="domain" description="HTH cro/C1-type" evidence="1">
    <location>
        <begin position="18"/>
        <end position="72"/>
    </location>
</feature>
<name>A0A840NS08_9PSEU</name>
<dbReference type="CDD" id="cd00093">
    <property type="entry name" value="HTH_XRE"/>
    <property type="match status" value="1"/>
</dbReference>
<keyword evidence="3" id="KW-1185">Reference proteome</keyword>
<gene>
    <name evidence="2" type="ORF">BJ969_005020</name>
</gene>
<organism evidence="2 3">
    <name type="scientific">Saccharopolyspora gloriosae</name>
    <dbReference type="NCBI Taxonomy" id="455344"/>
    <lineage>
        <taxon>Bacteria</taxon>
        <taxon>Bacillati</taxon>
        <taxon>Actinomycetota</taxon>
        <taxon>Actinomycetes</taxon>
        <taxon>Pseudonocardiales</taxon>
        <taxon>Pseudonocardiaceae</taxon>
        <taxon>Saccharopolyspora</taxon>
    </lineage>
</organism>
<accession>A0A840NS08</accession>
<reference evidence="2 3" key="1">
    <citation type="submission" date="2020-08" db="EMBL/GenBank/DDBJ databases">
        <title>Sequencing the genomes of 1000 actinobacteria strains.</title>
        <authorList>
            <person name="Klenk H.-P."/>
        </authorList>
    </citation>
    <scope>NUCLEOTIDE SEQUENCE [LARGE SCALE GENOMIC DNA]</scope>
    <source>
        <strain evidence="2 3">DSM 45582</strain>
    </source>
</reference>
<dbReference type="InterPro" id="IPR043917">
    <property type="entry name" value="DUF5753"/>
</dbReference>
<dbReference type="Proteomes" id="UP000580474">
    <property type="component" value="Unassembled WGS sequence"/>
</dbReference>
<dbReference type="EMBL" id="JACHIV010000001">
    <property type="protein sequence ID" value="MBB5071932.1"/>
    <property type="molecule type" value="Genomic_DNA"/>
</dbReference>
<evidence type="ECO:0000313" key="2">
    <source>
        <dbReference type="EMBL" id="MBB5071932.1"/>
    </source>
</evidence>
<proteinExistence type="predicted"/>
<dbReference type="Pfam" id="PF19054">
    <property type="entry name" value="DUF5753"/>
    <property type="match status" value="1"/>
</dbReference>
<dbReference type="AlphaFoldDB" id="A0A840NS08"/>
<dbReference type="RefSeq" id="WP_184482828.1">
    <property type="nucleotide sequence ID" value="NZ_JACHIV010000001.1"/>
</dbReference>
<comment type="caution">
    <text evidence="2">The sequence shown here is derived from an EMBL/GenBank/DDBJ whole genome shotgun (WGS) entry which is preliminary data.</text>
</comment>
<dbReference type="GO" id="GO:0003677">
    <property type="term" value="F:DNA binding"/>
    <property type="evidence" value="ECO:0007669"/>
    <property type="project" value="InterPro"/>
</dbReference>
<evidence type="ECO:0000259" key="1">
    <source>
        <dbReference type="PROSITE" id="PS50943"/>
    </source>
</evidence>
<dbReference type="PROSITE" id="PS50943">
    <property type="entry name" value="HTH_CROC1"/>
    <property type="match status" value="1"/>
</dbReference>
<dbReference type="SMART" id="SM00530">
    <property type="entry name" value="HTH_XRE"/>
    <property type="match status" value="1"/>
</dbReference>
<dbReference type="SUPFAM" id="SSF47413">
    <property type="entry name" value="lambda repressor-like DNA-binding domains"/>
    <property type="match status" value="1"/>
</dbReference>